<evidence type="ECO:0000256" key="1">
    <source>
        <dbReference type="ARBA" id="ARBA00004245"/>
    </source>
</evidence>
<feature type="domain" description="Dynein heavy chain linker" evidence="12">
    <location>
        <begin position="87"/>
        <end position="521"/>
    </location>
</feature>
<accession>A0ABD2MJS5</accession>
<dbReference type="InterPro" id="IPR026983">
    <property type="entry name" value="DHC"/>
</dbReference>
<dbReference type="GO" id="GO:0005524">
    <property type="term" value="F:ATP binding"/>
    <property type="evidence" value="ECO:0007669"/>
    <property type="project" value="UniProtKB-KW"/>
</dbReference>
<comment type="caution">
    <text evidence="15">The sequence shown here is derived from an EMBL/GenBank/DDBJ whole genome shotgun (WGS) entry which is preliminary data.</text>
</comment>
<evidence type="ECO:0000313" key="16">
    <source>
        <dbReference type="Proteomes" id="UP001516400"/>
    </source>
</evidence>
<evidence type="ECO:0000256" key="8">
    <source>
        <dbReference type="ARBA" id="ARBA00023054"/>
    </source>
</evidence>
<dbReference type="InterPro" id="IPR042228">
    <property type="entry name" value="Dynein_linker_3"/>
</dbReference>
<evidence type="ECO:0000256" key="10">
    <source>
        <dbReference type="ARBA" id="ARBA00023212"/>
    </source>
</evidence>
<evidence type="ECO:0000256" key="3">
    <source>
        <dbReference type="ARBA" id="ARBA00022490"/>
    </source>
</evidence>
<dbReference type="Proteomes" id="UP001516400">
    <property type="component" value="Unassembled WGS sequence"/>
</dbReference>
<evidence type="ECO:0000259" key="13">
    <source>
        <dbReference type="Pfam" id="PF12774"/>
    </source>
</evidence>
<keyword evidence="8 11" id="KW-0175">Coiled coil</keyword>
<keyword evidence="4" id="KW-0493">Microtubule</keyword>
<dbReference type="InterPro" id="IPR013602">
    <property type="entry name" value="Dynein_heavy_linker"/>
</dbReference>
<dbReference type="GO" id="GO:0005874">
    <property type="term" value="C:microtubule"/>
    <property type="evidence" value="ECO:0007669"/>
    <property type="project" value="UniProtKB-KW"/>
</dbReference>
<dbReference type="Pfam" id="PF12774">
    <property type="entry name" value="AAA_6"/>
    <property type="match status" value="1"/>
</dbReference>
<proteinExistence type="inferred from homology"/>
<comment type="similarity">
    <text evidence="2">Belongs to the dynein heavy chain family.</text>
</comment>
<dbReference type="InterPro" id="IPR049400">
    <property type="entry name" value="DYNC2H1_AAA_dom"/>
</dbReference>
<evidence type="ECO:0000313" key="15">
    <source>
        <dbReference type="EMBL" id="KAL3266579.1"/>
    </source>
</evidence>
<dbReference type="InterPro" id="IPR035699">
    <property type="entry name" value="AAA_6"/>
</dbReference>
<dbReference type="Pfam" id="PF21264">
    <property type="entry name" value="DYNC2H1_AAA_dom"/>
    <property type="match status" value="1"/>
</dbReference>
<keyword evidence="3" id="KW-0963">Cytoplasm</keyword>
<keyword evidence="16" id="KW-1185">Reference proteome</keyword>
<keyword evidence="10" id="KW-0206">Cytoskeleton</keyword>
<dbReference type="FunFam" id="3.40.50.300:FF:000071">
    <property type="entry name" value="Cytoplasmic dynein heavy chain 1"/>
    <property type="match status" value="1"/>
</dbReference>
<keyword evidence="5" id="KW-0547">Nucleotide-binding</keyword>
<evidence type="ECO:0000256" key="7">
    <source>
        <dbReference type="ARBA" id="ARBA00023017"/>
    </source>
</evidence>
<evidence type="ECO:0000256" key="5">
    <source>
        <dbReference type="ARBA" id="ARBA00022741"/>
    </source>
</evidence>
<dbReference type="InterPro" id="IPR027417">
    <property type="entry name" value="P-loop_NTPase"/>
</dbReference>
<name>A0ABD2MJS5_9CUCU</name>
<dbReference type="PANTHER" id="PTHR45703">
    <property type="entry name" value="DYNEIN HEAVY CHAIN"/>
    <property type="match status" value="1"/>
</dbReference>
<dbReference type="Gene3D" id="1.20.140.100">
    <property type="entry name" value="Dynein heavy chain, N-terminal domain 2"/>
    <property type="match status" value="1"/>
</dbReference>
<dbReference type="FunFam" id="3.20.180.20:FF:000002">
    <property type="entry name" value="Cytoplasmic dynein heavy chain 1"/>
    <property type="match status" value="1"/>
</dbReference>
<dbReference type="PANTHER" id="PTHR45703:SF22">
    <property type="entry name" value="DYNEIN CYTOPLASMIC 2 HEAVY CHAIN 1"/>
    <property type="match status" value="1"/>
</dbReference>
<dbReference type="Gene3D" id="1.10.8.710">
    <property type="match status" value="1"/>
</dbReference>
<keyword evidence="6" id="KW-0067">ATP-binding</keyword>
<protein>
    <recommendedName>
        <fullName evidence="17">Cytoplasmic dynein 2 heavy chain 1</fullName>
    </recommendedName>
</protein>
<reference evidence="15 16" key="1">
    <citation type="journal article" date="2021" name="BMC Biol.">
        <title>Horizontally acquired antibacterial genes associated with adaptive radiation of ladybird beetles.</title>
        <authorList>
            <person name="Li H.S."/>
            <person name="Tang X.F."/>
            <person name="Huang Y.H."/>
            <person name="Xu Z.Y."/>
            <person name="Chen M.L."/>
            <person name="Du X.Y."/>
            <person name="Qiu B.Y."/>
            <person name="Chen P.T."/>
            <person name="Zhang W."/>
            <person name="Slipinski A."/>
            <person name="Escalona H.E."/>
            <person name="Waterhouse R.M."/>
            <person name="Zwick A."/>
            <person name="Pang H."/>
        </authorList>
    </citation>
    <scope>NUCLEOTIDE SEQUENCE [LARGE SCALE GENOMIC DNA]</scope>
    <source>
        <strain evidence="15">SYSU2018</strain>
    </source>
</reference>
<dbReference type="Gene3D" id="3.40.50.300">
    <property type="entry name" value="P-loop containing nucleotide triphosphate hydrolases"/>
    <property type="match status" value="3"/>
</dbReference>
<evidence type="ECO:0008006" key="17">
    <source>
        <dbReference type="Google" id="ProtNLM"/>
    </source>
</evidence>
<organism evidence="15 16">
    <name type="scientific">Cryptolaemus montrouzieri</name>
    <dbReference type="NCBI Taxonomy" id="559131"/>
    <lineage>
        <taxon>Eukaryota</taxon>
        <taxon>Metazoa</taxon>
        <taxon>Ecdysozoa</taxon>
        <taxon>Arthropoda</taxon>
        <taxon>Hexapoda</taxon>
        <taxon>Insecta</taxon>
        <taxon>Pterygota</taxon>
        <taxon>Neoptera</taxon>
        <taxon>Endopterygota</taxon>
        <taxon>Coleoptera</taxon>
        <taxon>Polyphaga</taxon>
        <taxon>Cucujiformia</taxon>
        <taxon>Coccinelloidea</taxon>
        <taxon>Coccinellidae</taxon>
        <taxon>Scymninae</taxon>
        <taxon>Scymnini</taxon>
        <taxon>Cryptolaemus</taxon>
    </lineage>
</organism>
<feature type="coiled-coil region" evidence="11">
    <location>
        <begin position="5"/>
        <end position="70"/>
    </location>
</feature>
<comment type="subcellular location">
    <subcellularLocation>
        <location evidence="1">Cytoplasm</location>
        <location evidence="1">Cytoskeleton</location>
    </subcellularLocation>
</comment>
<evidence type="ECO:0000256" key="6">
    <source>
        <dbReference type="ARBA" id="ARBA00022840"/>
    </source>
</evidence>
<dbReference type="SUPFAM" id="SSF52540">
    <property type="entry name" value="P-loop containing nucleoside triphosphate hydrolases"/>
    <property type="match status" value="3"/>
</dbReference>
<feature type="domain" description="Dynein heavy chain hydrolytic ATP-binding dynein motor region" evidence="13">
    <location>
        <begin position="654"/>
        <end position="992"/>
    </location>
</feature>
<dbReference type="EMBL" id="JABFTP020000001">
    <property type="protein sequence ID" value="KAL3266579.1"/>
    <property type="molecule type" value="Genomic_DNA"/>
</dbReference>
<dbReference type="InterPro" id="IPR042222">
    <property type="entry name" value="Dynein_2_N"/>
</dbReference>
<keyword evidence="9" id="KW-0505">Motor protein</keyword>
<dbReference type="Gene3D" id="3.20.180.20">
    <property type="entry name" value="Dynein heavy chain, N-terminal domain 2"/>
    <property type="match status" value="1"/>
</dbReference>
<evidence type="ECO:0000259" key="12">
    <source>
        <dbReference type="Pfam" id="PF08393"/>
    </source>
</evidence>
<evidence type="ECO:0000256" key="2">
    <source>
        <dbReference type="ARBA" id="ARBA00008887"/>
    </source>
</evidence>
<dbReference type="GO" id="GO:0030286">
    <property type="term" value="C:dynein complex"/>
    <property type="evidence" value="ECO:0007669"/>
    <property type="project" value="UniProtKB-KW"/>
</dbReference>
<dbReference type="InterPro" id="IPR043157">
    <property type="entry name" value="Dynein_AAA1S"/>
</dbReference>
<dbReference type="Pfam" id="PF08393">
    <property type="entry name" value="DHC_N2"/>
    <property type="match status" value="1"/>
</dbReference>
<sequence length="1346" mass="153728">METIKTTLNIENENINKEIERFAAKWDQAKPKPFGGEIADKNIEDLYKQLQNLKEKKMAWEDLVKSKEKLTSDYEKYDMTPNEFLLLDDIEKDMENVFVSWKLFEDFYEGLLGFYQEEWIVFRKKMYKFEEYLQEWQKKLSGMEHNDIVVKIIQENNKFNEIYPVLKYVRGDDFTEKHWMDVFHIIGIPSKSVEALTLKDFLDVSDVIRARSSELQAISKKAASEIVVRQALSELDSWEVQAKFVLTEQKDSLGKNITIIKDFRELLNRIGEHQSLLQSVKNSSDYESFSERAGLWETKLVDLDFYLTSLVHIQRKWLYLEPIFGSGTLEYEKSRFDKANKDIRYLYSYISKDSRVSTLYRYPNLRSLLENLQDQFSRCQQSLDNFLAEKRDKFPRFYFLGDDDLLEVVGQSSKEQIIQSHLKKIFSGINYIKLNEAGEHIVAICSLEGEIVPLNNVVNIIRPVEVRKIHLIMHVPTCQTKSIMKLTLKSELDDKSVAGFEWLNTLVKEMNTTLKDLLVQCLNDGQGVDPLKYPSQILCLASNITFTLQCEQAIANMTVPPLLAKYKTRLSHYNSLEMTFSEEESIKVDEESNVLELKLKALILDTIHHISILEELMVVNITKVAEWTWQKQLRFYSNSLGEVTVKMGNARMEYGYEYLGNATQLVRTPLTEQCFITLTQGMHLGMGGNPYGPAGTGKTESVKALGALLGRQVLVFNCDEGIDASSMARILSGLVKSGAWGCFDEFNRLDEATLSAISTYIHSIQVALKSNQETVSILDKVMKVNKQCGIFVTLNPAGGSYGGRNKLPDNLKQLFRPIVMTHPNHELIAKSLLLCEGYQNADIIGQKLIEVFHLASKLLSKQQHYDWGLRAIKTVLTGCGRTKRIYSKKSSKSNLDSSTEMSIVMNVLRSDTMCKLTFSDSIKFNNIVKQIFKDVEPQNIQNEKLIKAIEDSFEELGLIANKKQLDKCLELYEQLQQRMGVAIVGPPSSGKSTVKNLLHKALLKIRGNVSLHVFNPKSMSRHQLLGHIDADTRQWHDGILTKYSLRVSSESAEANPIILDIWSWIICDGDIDPEWVESLNSVLDDNRLLTLPSGWRIQFGPNVNFLFETHNLDQASPATISRIGIVLLSEEDMNVKDFVNNFVNQQSEEFRRTVGPLIEEYFMKCINWICEKGETTVACSKLAMIKIALSQLSSVTSKPGFIVAMVNGLGQLLQSDFRELFSQEVYDWLKEPPPPLILRSRYNRERDIIDTYATNPNLSLEEYSGNIPLVLTGQIEQYIDVLRPWVEQEKCGHILLVGVHGSAKSLLVKKIVENIDADLVIINCSTIIQPQYVITKLSQVGICSFF</sequence>
<evidence type="ECO:0000256" key="9">
    <source>
        <dbReference type="ARBA" id="ARBA00023175"/>
    </source>
</evidence>
<feature type="domain" description="Cytoplasmic dynein 2 heavy chain 1 AAA+ ATPase" evidence="14">
    <location>
        <begin position="1135"/>
        <end position="1228"/>
    </location>
</feature>
<dbReference type="Gene3D" id="1.20.58.1120">
    <property type="match status" value="1"/>
</dbReference>
<gene>
    <name evidence="15" type="ORF">HHI36_010743</name>
</gene>
<evidence type="ECO:0000259" key="14">
    <source>
        <dbReference type="Pfam" id="PF21264"/>
    </source>
</evidence>
<evidence type="ECO:0000256" key="4">
    <source>
        <dbReference type="ARBA" id="ARBA00022701"/>
    </source>
</evidence>
<keyword evidence="7" id="KW-0243">Dynein</keyword>
<evidence type="ECO:0000256" key="11">
    <source>
        <dbReference type="SAM" id="Coils"/>
    </source>
</evidence>